<evidence type="ECO:0000313" key="2">
    <source>
        <dbReference type="Proteomes" id="UP000094828"/>
    </source>
</evidence>
<proteinExistence type="predicted"/>
<comment type="caution">
    <text evidence="1">The sequence shown here is derived from an EMBL/GenBank/DDBJ whole genome shotgun (WGS) entry which is preliminary data.</text>
</comment>
<sequence>MRLFQRPHFSHSRFEALSADTPVRIAASPPVSHHLRVFEDLVLNLPEQPQLPPQQKASAESITLQNAHTIATFLKPGNSPEVPHKLTPNSQFLTVPPVQLSPEWGLHSCQGMLLFTFSTTVNHRLNGRQSPGKSDPQQT</sequence>
<organism evidence="1 2">
    <name type="scientific">Planctopirus hydrillae</name>
    <dbReference type="NCBI Taxonomy" id="1841610"/>
    <lineage>
        <taxon>Bacteria</taxon>
        <taxon>Pseudomonadati</taxon>
        <taxon>Planctomycetota</taxon>
        <taxon>Planctomycetia</taxon>
        <taxon>Planctomycetales</taxon>
        <taxon>Planctomycetaceae</taxon>
        <taxon>Planctopirus</taxon>
    </lineage>
</organism>
<dbReference type="Proteomes" id="UP000094828">
    <property type="component" value="Unassembled WGS sequence"/>
</dbReference>
<protein>
    <submittedName>
        <fullName evidence="1">Uncharacterized protein</fullName>
    </submittedName>
</protein>
<accession>A0A1C3E9S3</accession>
<keyword evidence="2" id="KW-1185">Reference proteome</keyword>
<dbReference type="STRING" id="1841610.A6X21_06500"/>
<gene>
    <name evidence="1" type="ORF">A6X21_06500</name>
</gene>
<name>A0A1C3E9S3_9PLAN</name>
<evidence type="ECO:0000313" key="1">
    <source>
        <dbReference type="EMBL" id="ODA29986.1"/>
    </source>
</evidence>
<dbReference type="AlphaFoldDB" id="A0A1C3E9S3"/>
<reference evidence="1 2" key="1">
    <citation type="submission" date="2016-05" db="EMBL/GenBank/DDBJ databases">
        <title>Genomic and physiological characterization of Planctopirus sp. isolated from fresh water lake.</title>
        <authorList>
            <person name="Subhash Y."/>
            <person name="Ramana C."/>
        </authorList>
    </citation>
    <scope>NUCLEOTIDE SEQUENCE [LARGE SCALE GENOMIC DNA]</scope>
    <source>
        <strain evidence="1 2">JC280</strain>
    </source>
</reference>
<dbReference type="EMBL" id="LYDR01000116">
    <property type="protein sequence ID" value="ODA29986.1"/>
    <property type="molecule type" value="Genomic_DNA"/>
</dbReference>